<feature type="region of interest" description="Disordered" evidence="5">
    <location>
        <begin position="68"/>
        <end position="88"/>
    </location>
</feature>
<keyword evidence="4" id="KW-0539">Nucleus</keyword>
<evidence type="ECO:0000256" key="5">
    <source>
        <dbReference type="SAM" id="MobiDB-lite"/>
    </source>
</evidence>
<evidence type="ECO:0000256" key="1">
    <source>
        <dbReference type="ARBA" id="ARBA00023015"/>
    </source>
</evidence>
<feature type="region of interest" description="Disordered" evidence="5">
    <location>
        <begin position="1"/>
        <end position="20"/>
    </location>
</feature>
<dbReference type="Pfam" id="PF00172">
    <property type="entry name" value="Zn_clus"/>
    <property type="match status" value="1"/>
</dbReference>
<dbReference type="PANTHER" id="PTHR31069:SF31">
    <property type="entry name" value="MONODICTYPHENONE CLUSTER TRANSCRIPTION FACTOR-RELATED"/>
    <property type="match status" value="1"/>
</dbReference>
<feature type="region of interest" description="Disordered" evidence="5">
    <location>
        <begin position="353"/>
        <end position="372"/>
    </location>
</feature>
<dbReference type="PANTHER" id="PTHR31069">
    <property type="entry name" value="OLEATE-ACTIVATED TRANSCRIPTION FACTOR 1-RELATED"/>
    <property type="match status" value="1"/>
</dbReference>
<dbReference type="InterPro" id="IPR001138">
    <property type="entry name" value="Zn2Cys6_DnaBD"/>
</dbReference>
<dbReference type="InterPro" id="IPR050675">
    <property type="entry name" value="OAF3"/>
</dbReference>
<keyword evidence="2" id="KW-0238">DNA-binding</keyword>
<dbReference type="SMART" id="SM00066">
    <property type="entry name" value="GAL4"/>
    <property type="match status" value="1"/>
</dbReference>
<name>A0AAI8VGR9_9PEZI</name>
<comment type="caution">
    <text evidence="7">The sequence shown here is derived from an EMBL/GenBank/DDBJ whole genome shotgun (WGS) entry which is preliminary data.</text>
</comment>
<keyword evidence="1" id="KW-0805">Transcription regulation</keyword>
<sequence>MDQMTDSPATSRGYMSSNEPRRAVTYRASCDACQDGKVKCSQGKPTCRRCAKKGVRCVYSPWRRIGRPRKAQLASRESTRHDEEQPESCIAGLTPCGSLAEGQHEIVADALSGLSQSHAAANSTAALQNEPDSSSSGRTGTDLGSVATQTPGALSSIHVLPGANGGYPHPAAIPWNGGQENDPGWDDIARNMHPHETGPRITPEAFASGPTEPITPDAGPDCCVAILTRTAKLEQALAVESSAPPIHFILEAERDTRALKNSLFSCRGHVRRGLANDNNNADDAQNCLSSSRPVLHYLSLLIDRIVGLLEASFRLAADAGTAMQDASWSGSEIPPHVGEASRSLLPWPVGGAMRVPPAGREPGAALGGLRSG</sequence>
<dbReference type="CDD" id="cd00067">
    <property type="entry name" value="GAL4"/>
    <property type="match status" value="1"/>
</dbReference>
<dbReference type="PROSITE" id="PS50048">
    <property type="entry name" value="ZN2_CY6_FUNGAL_2"/>
    <property type="match status" value="1"/>
</dbReference>
<proteinExistence type="predicted"/>
<reference evidence="7" key="1">
    <citation type="submission" date="2023-10" db="EMBL/GenBank/DDBJ databases">
        <authorList>
            <person name="Hackl T."/>
        </authorList>
    </citation>
    <scope>NUCLEOTIDE SEQUENCE</scope>
</reference>
<accession>A0AAI8VGR9</accession>
<dbReference type="GO" id="GO:0000981">
    <property type="term" value="F:DNA-binding transcription factor activity, RNA polymerase II-specific"/>
    <property type="evidence" value="ECO:0007669"/>
    <property type="project" value="InterPro"/>
</dbReference>
<feature type="compositionally biased region" description="Polar residues" evidence="5">
    <location>
        <begin position="122"/>
        <end position="139"/>
    </location>
</feature>
<protein>
    <submittedName>
        <fullName evidence="7">Uu.00g086490.m01.CDS01</fullName>
    </submittedName>
</protein>
<dbReference type="InterPro" id="IPR036864">
    <property type="entry name" value="Zn2-C6_fun-type_DNA-bd_sf"/>
</dbReference>
<keyword evidence="8" id="KW-1185">Reference proteome</keyword>
<dbReference type="GO" id="GO:0008270">
    <property type="term" value="F:zinc ion binding"/>
    <property type="evidence" value="ECO:0007669"/>
    <property type="project" value="InterPro"/>
</dbReference>
<organism evidence="7 8">
    <name type="scientific">Anthostomella pinea</name>
    <dbReference type="NCBI Taxonomy" id="933095"/>
    <lineage>
        <taxon>Eukaryota</taxon>
        <taxon>Fungi</taxon>
        <taxon>Dikarya</taxon>
        <taxon>Ascomycota</taxon>
        <taxon>Pezizomycotina</taxon>
        <taxon>Sordariomycetes</taxon>
        <taxon>Xylariomycetidae</taxon>
        <taxon>Xylariales</taxon>
        <taxon>Xylariaceae</taxon>
        <taxon>Anthostomella</taxon>
    </lineage>
</organism>
<dbReference type="AlphaFoldDB" id="A0AAI8VGR9"/>
<evidence type="ECO:0000259" key="6">
    <source>
        <dbReference type="PROSITE" id="PS50048"/>
    </source>
</evidence>
<evidence type="ECO:0000256" key="4">
    <source>
        <dbReference type="ARBA" id="ARBA00023242"/>
    </source>
</evidence>
<feature type="compositionally biased region" description="Polar residues" evidence="5">
    <location>
        <begin position="1"/>
        <end position="18"/>
    </location>
</feature>
<keyword evidence="3" id="KW-0804">Transcription</keyword>
<dbReference type="EMBL" id="CAUWAG010000010">
    <property type="protein sequence ID" value="CAJ2507463.1"/>
    <property type="molecule type" value="Genomic_DNA"/>
</dbReference>
<evidence type="ECO:0000256" key="3">
    <source>
        <dbReference type="ARBA" id="ARBA00023163"/>
    </source>
</evidence>
<dbReference type="Proteomes" id="UP001295740">
    <property type="component" value="Unassembled WGS sequence"/>
</dbReference>
<gene>
    <name evidence="7" type="ORF">KHLLAP_LOCUS7931</name>
</gene>
<dbReference type="PRINTS" id="PR00755">
    <property type="entry name" value="AFLATOXINBRP"/>
</dbReference>
<evidence type="ECO:0000313" key="8">
    <source>
        <dbReference type="Proteomes" id="UP001295740"/>
    </source>
</evidence>
<dbReference type="Gene3D" id="4.10.240.10">
    <property type="entry name" value="Zn(2)-C6 fungal-type DNA-binding domain"/>
    <property type="match status" value="1"/>
</dbReference>
<dbReference type="GO" id="GO:0003677">
    <property type="term" value="F:DNA binding"/>
    <property type="evidence" value="ECO:0007669"/>
    <property type="project" value="UniProtKB-KW"/>
</dbReference>
<feature type="region of interest" description="Disordered" evidence="5">
    <location>
        <begin position="122"/>
        <end position="149"/>
    </location>
</feature>
<dbReference type="SUPFAM" id="SSF57701">
    <property type="entry name" value="Zn2/Cys6 DNA-binding domain"/>
    <property type="match status" value="1"/>
</dbReference>
<evidence type="ECO:0000313" key="7">
    <source>
        <dbReference type="EMBL" id="CAJ2507463.1"/>
    </source>
</evidence>
<feature type="domain" description="Zn(2)-C6 fungal-type" evidence="6">
    <location>
        <begin position="29"/>
        <end position="59"/>
    </location>
</feature>
<evidence type="ECO:0000256" key="2">
    <source>
        <dbReference type="ARBA" id="ARBA00023125"/>
    </source>
</evidence>